<dbReference type="NCBIfam" id="TIGR00048">
    <property type="entry name" value="rRNA_mod_RlmN"/>
    <property type="match status" value="1"/>
</dbReference>
<dbReference type="GO" id="GO:0070475">
    <property type="term" value="P:rRNA base methylation"/>
    <property type="evidence" value="ECO:0007669"/>
    <property type="project" value="InterPro"/>
</dbReference>
<evidence type="ECO:0000256" key="12">
    <source>
        <dbReference type="ARBA" id="ARBA00023014"/>
    </source>
</evidence>
<protein>
    <recommendedName>
        <fullName evidence="13">Radical SAM core domain-containing protein</fullName>
    </recommendedName>
</protein>
<keyword evidence="4" id="KW-0963">Cytoplasm</keyword>
<evidence type="ECO:0000313" key="14">
    <source>
        <dbReference type="EMBL" id="SVB05523.1"/>
    </source>
</evidence>
<dbReference type="InterPro" id="IPR058240">
    <property type="entry name" value="rSAM_sf"/>
</dbReference>
<dbReference type="GO" id="GO:0051539">
    <property type="term" value="F:4 iron, 4 sulfur cluster binding"/>
    <property type="evidence" value="ECO:0007669"/>
    <property type="project" value="UniProtKB-KW"/>
</dbReference>
<dbReference type="PANTHER" id="PTHR30544:SF5">
    <property type="entry name" value="RADICAL SAM CORE DOMAIN-CONTAINING PROTEIN"/>
    <property type="match status" value="1"/>
</dbReference>
<keyword evidence="10" id="KW-0479">Metal-binding</keyword>
<dbReference type="SUPFAM" id="SSF102114">
    <property type="entry name" value="Radical SAM enzymes"/>
    <property type="match status" value="1"/>
</dbReference>
<gene>
    <name evidence="14" type="ORF">METZ01_LOCUS158377</name>
</gene>
<sequence>MAEDQQRLNIVGMEREAMQGFFATLGAPEFHARQVLQWVYQRGVSDFSAMTDLSKTLRVRLKEIAKIGLPDVVSESSSADGTRKWLLRLVDGNCIETVFIPEEGRGTLCVSSQVGCALNCSFCATARQGFNRNLDSSEIISQLLIAKGLLQLSGHGERPITNVVMMGMGEPLLNYQAVISAMRLMLDDLSFGLSRRRVTLSTAGVVPAIRRLSRDCPVSLAVSLHATDDALRDKLVPLNRKYPIRQVLEACKHYLLGDQRRRVTFEYVMLKGANDSKDDAHRLCGLLDDVRAKVNLIPFNPVPGVGWQASESGALNTFRDVLLSAGIMTVTRRTRGADIEAACGQLAGQFRDRTQRRARL</sequence>
<dbReference type="InterPro" id="IPR040072">
    <property type="entry name" value="Methyltransferase_A"/>
</dbReference>
<comment type="subcellular location">
    <subcellularLocation>
        <location evidence="2">Cytoplasm</location>
    </subcellularLocation>
</comment>
<dbReference type="CDD" id="cd01335">
    <property type="entry name" value="Radical_SAM"/>
    <property type="match status" value="1"/>
</dbReference>
<feature type="domain" description="Radical SAM core" evidence="13">
    <location>
        <begin position="102"/>
        <end position="338"/>
    </location>
</feature>
<evidence type="ECO:0000256" key="2">
    <source>
        <dbReference type="ARBA" id="ARBA00004496"/>
    </source>
</evidence>
<evidence type="ECO:0000256" key="4">
    <source>
        <dbReference type="ARBA" id="ARBA00022490"/>
    </source>
</evidence>
<dbReference type="InterPro" id="IPR048641">
    <property type="entry name" value="RlmN_N"/>
</dbReference>
<dbReference type="AlphaFoldDB" id="A0A382AWZ0"/>
<dbReference type="PANTHER" id="PTHR30544">
    <property type="entry name" value="23S RRNA METHYLTRANSFERASE"/>
    <property type="match status" value="1"/>
</dbReference>
<dbReference type="InterPro" id="IPR007197">
    <property type="entry name" value="rSAM"/>
</dbReference>
<dbReference type="HAMAP" id="MF_01849">
    <property type="entry name" value="RNA_methyltr_RlmN"/>
    <property type="match status" value="1"/>
</dbReference>
<keyword evidence="11" id="KW-0408">Iron</keyword>
<keyword evidence="5" id="KW-0698">rRNA processing</keyword>
<dbReference type="Pfam" id="PF21016">
    <property type="entry name" value="RlmN_N"/>
    <property type="match status" value="1"/>
</dbReference>
<comment type="cofactor">
    <cofactor evidence="1">
        <name>[4Fe-4S] cluster</name>
        <dbReference type="ChEBI" id="CHEBI:49883"/>
    </cofactor>
</comment>
<dbReference type="Pfam" id="PF04055">
    <property type="entry name" value="Radical_SAM"/>
    <property type="match status" value="1"/>
</dbReference>
<evidence type="ECO:0000256" key="7">
    <source>
        <dbReference type="ARBA" id="ARBA00022679"/>
    </source>
</evidence>
<dbReference type="PIRSF" id="PIRSF006004">
    <property type="entry name" value="CHP00048"/>
    <property type="match status" value="1"/>
</dbReference>
<accession>A0A382AWZ0</accession>
<evidence type="ECO:0000256" key="6">
    <source>
        <dbReference type="ARBA" id="ARBA00022603"/>
    </source>
</evidence>
<keyword evidence="6" id="KW-0489">Methyltransferase</keyword>
<dbReference type="SFLD" id="SFLDF00275">
    <property type="entry name" value="adenosine_C2_methyltransferase"/>
    <property type="match status" value="1"/>
</dbReference>
<dbReference type="EMBL" id="UINC01027018">
    <property type="protein sequence ID" value="SVB05523.1"/>
    <property type="molecule type" value="Genomic_DNA"/>
</dbReference>
<keyword evidence="3" id="KW-0004">4Fe-4S</keyword>
<evidence type="ECO:0000256" key="1">
    <source>
        <dbReference type="ARBA" id="ARBA00001966"/>
    </source>
</evidence>
<keyword evidence="12" id="KW-0411">Iron-sulfur</keyword>
<dbReference type="Gene3D" id="1.10.150.530">
    <property type="match status" value="1"/>
</dbReference>
<dbReference type="Gene3D" id="3.20.20.70">
    <property type="entry name" value="Aldolase class I"/>
    <property type="match status" value="1"/>
</dbReference>
<keyword evidence="7" id="KW-0808">Transferase</keyword>
<dbReference type="GO" id="GO:0046872">
    <property type="term" value="F:metal ion binding"/>
    <property type="evidence" value="ECO:0007669"/>
    <property type="project" value="UniProtKB-KW"/>
</dbReference>
<evidence type="ECO:0000256" key="9">
    <source>
        <dbReference type="ARBA" id="ARBA00022694"/>
    </source>
</evidence>
<dbReference type="GO" id="GO:0008173">
    <property type="term" value="F:RNA methyltransferase activity"/>
    <property type="evidence" value="ECO:0007669"/>
    <property type="project" value="InterPro"/>
</dbReference>
<dbReference type="PROSITE" id="PS51918">
    <property type="entry name" value="RADICAL_SAM"/>
    <property type="match status" value="1"/>
</dbReference>
<dbReference type="InterPro" id="IPR004383">
    <property type="entry name" value="rRNA_lsu_MTrfase_RlmN/Cfr"/>
</dbReference>
<reference evidence="14" key="1">
    <citation type="submission" date="2018-05" db="EMBL/GenBank/DDBJ databases">
        <authorList>
            <person name="Lanie J.A."/>
            <person name="Ng W.-L."/>
            <person name="Kazmierczak K.M."/>
            <person name="Andrzejewski T.M."/>
            <person name="Davidsen T.M."/>
            <person name="Wayne K.J."/>
            <person name="Tettelin H."/>
            <person name="Glass J.I."/>
            <person name="Rusch D."/>
            <person name="Podicherti R."/>
            <person name="Tsui H.-C.T."/>
            <person name="Winkler M.E."/>
        </authorList>
    </citation>
    <scope>NUCLEOTIDE SEQUENCE</scope>
</reference>
<dbReference type="SFLD" id="SFLDG01062">
    <property type="entry name" value="methyltransferase_(Class_A)"/>
    <property type="match status" value="1"/>
</dbReference>
<dbReference type="InterPro" id="IPR013785">
    <property type="entry name" value="Aldolase_TIM"/>
</dbReference>
<evidence type="ECO:0000256" key="3">
    <source>
        <dbReference type="ARBA" id="ARBA00022485"/>
    </source>
</evidence>
<evidence type="ECO:0000256" key="10">
    <source>
        <dbReference type="ARBA" id="ARBA00022723"/>
    </source>
</evidence>
<dbReference type="GO" id="GO:0005737">
    <property type="term" value="C:cytoplasm"/>
    <property type="evidence" value="ECO:0007669"/>
    <property type="project" value="UniProtKB-SubCell"/>
</dbReference>
<evidence type="ECO:0000256" key="11">
    <source>
        <dbReference type="ARBA" id="ARBA00023004"/>
    </source>
</evidence>
<keyword evidence="9" id="KW-0819">tRNA processing</keyword>
<name>A0A382AWZ0_9ZZZZ</name>
<evidence type="ECO:0000256" key="5">
    <source>
        <dbReference type="ARBA" id="ARBA00022552"/>
    </source>
</evidence>
<keyword evidence="8" id="KW-0949">S-adenosyl-L-methionine</keyword>
<proteinExistence type="inferred from homology"/>
<organism evidence="14">
    <name type="scientific">marine metagenome</name>
    <dbReference type="NCBI Taxonomy" id="408172"/>
    <lineage>
        <taxon>unclassified sequences</taxon>
        <taxon>metagenomes</taxon>
        <taxon>ecological metagenomes</taxon>
    </lineage>
</organism>
<evidence type="ECO:0000259" key="13">
    <source>
        <dbReference type="PROSITE" id="PS51918"/>
    </source>
</evidence>
<dbReference type="FunFam" id="3.20.20.70:FF:000008">
    <property type="entry name" value="Dual-specificity RNA methyltransferase RlmN"/>
    <property type="match status" value="1"/>
</dbReference>
<evidence type="ECO:0000256" key="8">
    <source>
        <dbReference type="ARBA" id="ARBA00022691"/>
    </source>
</evidence>
<dbReference type="InterPro" id="IPR027492">
    <property type="entry name" value="RNA_MTrfase_RlmN"/>
</dbReference>
<dbReference type="GO" id="GO:0030488">
    <property type="term" value="P:tRNA methylation"/>
    <property type="evidence" value="ECO:0007669"/>
    <property type="project" value="InterPro"/>
</dbReference>
<dbReference type="SFLD" id="SFLDS00029">
    <property type="entry name" value="Radical_SAM"/>
    <property type="match status" value="1"/>
</dbReference>